<evidence type="ECO:0000313" key="1">
    <source>
        <dbReference type="EMBL" id="KAF2107459.1"/>
    </source>
</evidence>
<sequence>MASTHRPDIDLLRLKLIISCHEVVREEIKQKPLRNKREIRKAQWITDRSPDRMRFYVLDGAAFKLKQYGTAWEARLVASCNPVLDAGNGVYIYLNDHIDDLFKSFVPAFLKEVDRPLEDDLARNSLNATVVKEEKERLDQLKRDLKLPPETPDGSALYMHIFRAIMRIKAGKA</sequence>
<protein>
    <submittedName>
        <fullName evidence="1">Uncharacterized protein</fullName>
    </submittedName>
</protein>
<dbReference type="Proteomes" id="UP000799770">
    <property type="component" value="Unassembled WGS sequence"/>
</dbReference>
<dbReference type="EMBL" id="ML977354">
    <property type="protein sequence ID" value="KAF2107459.1"/>
    <property type="molecule type" value="Genomic_DNA"/>
</dbReference>
<dbReference type="OrthoDB" id="3944482at2759"/>
<accession>A0A6A5YJM7</accession>
<reference evidence="1" key="1">
    <citation type="journal article" date="2020" name="Stud. Mycol.">
        <title>101 Dothideomycetes genomes: a test case for predicting lifestyles and emergence of pathogens.</title>
        <authorList>
            <person name="Haridas S."/>
            <person name="Albert R."/>
            <person name="Binder M."/>
            <person name="Bloem J."/>
            <person name="Labutti K."/>
            <person name="Salamov A."/>
            <person name="Andreopoulos B."/>
            <person name="Baker S."/>
            <person name="Barry K."/>
            <person name="Bills G."/>
            <person name="Bluhm B."/>
            <person name="Cannon C."/>
            <person name="Castanera R."/>
            <person name="Culley D."/>
            <person name="Daum C."/>
            <person name="Ezra D."/>
            <person name="Gonzalez J."/>
            <person name="Henrissat B."/>
            <person name="Kuo A."/>
            <person name="Liang C."/>
            <person name="Lipzen A."/>
            <person name="Lutzoni F."/>
            <person name="Magnuson J."/>
            <person name="Mondo S."/>
            <person name="Nolan M."/>
            <person name="Ohm R."/>
            <person name="Pangilinan J."/>
            <person name="Park H.-J."/>
            <person name="Ramirez L."/>
            <person name="Alfaro M."/>
            <person name="Sun H."/>
            <person name="Tritt A."/>
            <person name="Yoshinaga Y."/>
            <person name="Zwiers L.-H."/>
            <person name="Turgeon B."/>
            <person name="Goodwin S."/>
            <person name="Spatafora J."/>
            <person name="Crous P."/>
            <person name="Grigoriev I."/>
        </authorList>
    </citation>
    <scope>NUCLEOTIDE SEQUENCE</scope>
    <source>
        <strain evidence="1">CBS 627.86</strain>
    </source>
</reference>
<name>A0A6A5YJM7_9PLEO</name>
<proteinExistence type="predicted"/>
<dbReference type="AlphaFoldDB" id="A0A6A5YJM7"/>
<organism evidence="1 2">
    <name type="scientific">Lophiotrema nucula</name>
    <dbReference type="NCBI Taxonomy" id="690887"/>
    <lineage>
        <taxon>Eukaryota</taxon>
        <taxon>Fungi</taxon>
        <taxon>Dikarya</taxon>
        <taxon>Ascomycota</taxon>
        <taxon>Pezizomycotina</taxon>
        <taxon>Dothideomycetes</taxon>
        <taxon>Pleosporomycetidae</taxon>
        <taxon>Pleosporales</taxon>
        <taxon>Lophiotremataceae</taxon>
        <taxon>Lophiotrema</taxon>
    </lineage>
</organism>
<keyword evidence="2" id="KW-1185">Reference proteome</keyword>
<evidence type="ECO:0000313" key="2">
    <source>
        <dbReference type="Proteomes" id="UP000799770"/>
    </source>
</evidence>
<gene>
    <name evidence="1" type="ORF">BDV96DRAFT_693461</name>
</gene>